<gene>
    <name evidence="1" type="ORF">NCTC11468_00639</name>
</gene>
<proteinExistence type="predicted"/>
<dbReference type="EMBL" id="LS483499">
    <property type="protein sequence ID" value="SQK72387.1"/>
    <property type="molecule type" value="Genomic_DNA"/>
</dbReference>
<reference evidence="1 2" key="1">
    <citation type="submission" date="2018-06" db="EMBL/GenBank/DDBJ databases">
        <authorList>
            <consortium name="Pathogen Informatics"/>
            <person name="Doyle S."/>
        </authorList>
    </citation>
    <scope>NUCLEOTIDE SEQUENCE [LARGE SCALE GENOMIC DNA]</scope>
    <source>
        <strain evidence="1 2">NCTC11468</strain>
    </source>
</reference>
<evidence type="ECO:0000313" key="1">
    <source>
        <dbReference type="EMBL" id="SQK72387.1"/>
    </source>
</evidence>
<evidence type="ECO:0000313" key="2">
    <source>
        <dbReference type="Proteomes" id="UP000248758"/>
    </source>
</evidence>
<accession>A0A2X5NH06</accession>
<name>A0A2X5NH06_9GAMM</name>
<dbReference type="KEGG" id="tpty:NCTC11468_00639"/>
<protein>
    <submittedName>
        <fullName evidence="1">Uncharacterized protein</fullName>
    </submittedName>
</protein>
<organism evidence="1 2">
    <name type="scientific">Tatumella ptyseos</name>
    <dbReference type="NCBI Taxonomy" id="82987"/>
    <lineage>
        <taxon>Bacteria</taxon>
        <taxon>Pseudomonadati</taxon>
        <taxon>Pseudomonadota</taxon>
        <taxon>Gammaproteobacteria</taxon>
        <taxon>Enterobacterales</taxon>
        <taxon>Erwiniaceae</taxon>
        <taxon>Tatumella</taxon>
    </lineage>
</organism>
<dbReference type="AlphaFoldDB" id="A0A2X5NH06"/>
<sequence>MTAFSGCIFYLISGHFGIQPTAFLNACPAIFHTQRCLIAKNTFFLTKCLPDKDENEKDLHYIN</sequence>
<dbReference type="Proteomes" id="UP000248758">
    <property type="component" value="Chromosome 1"/>
</dbReference>